<dbReference type="InterPro" id="IPR029060">
    <property type="entry name" value="PIN-like_dom_sf"/>
</dbReference>
<dbReference type="PANTHER" id="PTHR36173">
    <property type="entry name" value="RIBONUCLEASE VAPC16-RELATED"/>
    <property type="match status" value="1"/>
</dbReference>
<organism evidence="2 3">
    <name type="scientific">candidate division KSB3 bacterium</name>
    <dbReference type="NCBI Taxonomy" id="2044937"/>
    <lineage>
        <taxon>Bacteria</taxon>
        <taxon>candidate division KSB3</taxon>
    </lineage>
</organism>
<gene>
    <name evidence="2" type="ORF">GF339_11005</name>
</gene>
<sequence length="92" mass="10229">MIVLDTHIWLWWVNGNTAALGEKRKETVDAADVAAVSAISCFEVAWLQAHGRIELLCDRKSWFEKALQGSAITLYPITPEIAGRAVDLPEHL</sequence>
<evidence type="ECO:0000313" key="2">
    <source>
        <dbReference type="EMBL" id="MBD3325104.1"/>
    </source>
</evidence>
<dbReference type="EMBL" id="WJJP01000356">
    <property type="protein sequence ID" value="MBD3325104.1"/>
    <property type="molecule type" value="Genomic_DNA"/>
</dbReference>
<accession>A0A9D5JVM7</accession>
<name>A0A9D5JVM7_9BACT</name>
<feature type="domain" description="PIN" evidence="1">
    <location>
        <begin position="2"/>
        <end position="91"/>
    </location>
</feature>
<dbReference type="InterPro" id="IPR052919">
    <property type="entry name" value="TA_system_RNase"/>
</dbReference>
<dbReference type="Gene3D" id="3.40.50.1010">
    <property type="entry name" value="5'-nuclease"/>
    <property type="match status" value="1"/>
</dbReference>
<reference evidence="2" key="1">
    <citation type="submission" date="2019-11" db="EMBL/GenBank/DDBJ databases">
        <title>Microbial mats filling the niche in hypersaline microbial mats.</title>
        <authorList>
            <person name="Wong H.L."/>
            <person name="Macleod F.I."/>
            <person name="White R.A. III"/>
            <person name="Burns B.P."/>
        </authorList>
    </citation>
    <scope>NUCLEOTIDE SEQUENCE</scope>
    <source>
        <strain evidence="2">Rbin_158</strain>
    </source>
</reference>
<dbReference type="AlphaFoldDB" id="A0A9D5JVM7"/>
<protein>
    <submittedName>
        <fullName evidence="2">Type II toxin-antitoxin system VapC family toxin</fullName>
    </submittedName>
</protein>
<dbReference type="PANTHER" id="PTHR36173:SF1">
    <property type="entry name" value="RIBONUCLEASE VAPC22"/>
    <property type="match status" value="1"/>
</dbReference>
<dbReference type="InterPro" id="IPR002716">
    <property type="entry name" value="PIN_dom"/>
</dbReference>
<dbReference type="Proteomes" id="UP000649604">
    <property type="component" value="Unassembled WGS sequence"/>
</dbReference>
<dbReference type="Pfam" id="PF01850">
    <property type="entry name" value="PIN"/>
    <property type="match status" value="1"/>
</dbReference>
<evidence type="ECO:0000259" key="1">
    <source>
        <dbReference type="Pfam" id="PF01850"/>
    </source>
</evidence>
<dbReference type="SUPFAM" id="SSF88723">
    <property type="entry name" value="PIN domain-like"/>
    <property type="match status" value="1"/>
</dbReference>
<comment type="caution">
    <text evidence="2">The sequence shown here is derived from an EMBL/GenBank/DDBJ whole genome shotgun (WGS) entry which is preliminary data.</text>
</comment>
<evidence type="ECO:0000313" key="3">
    <source>
        <dbReference type="Proteomes" id="UP000649604"/>
    </source>
</evidence>
<proteinExistence type="predicted"/>